<keyword evidence="1" id="KW-0378">Hydrolase</keyword>
<dbReference type="SUPFAM" id="SSF53254">
    <property type="entry name" value="Phosphoglycerate mutase-like"/>
    <property type="match status" value="1"/>
</dbReference>
<dbReference type="InterPro" id="IPR029033">
    <property type="entry name" value="His_PPase_superfam"/>
</dbReference>
<reference evidence="2 3" key="1">
    <citation type="submission" date="2023-07" db="EMBL/GenBank/DDBJ databases">
        <title>Genomic Encyclopedia of Type Strains, Phase IV (KMG-IV): sequencing the most valuable type-strain genomes for metagenomic binning, comparative biology and taxonomic classification.</title>
        <authorList>
            <person name="Goeker M."/>
        </authorList>
    </citation>
    <scope>NUCLEOTIDE SEQUENCE [LARGE SCALE GENOMIC DNA]</scope>
    <source>
        <strain evidence="2 3">DSM 22616</strain>
    </source>
</reference>
<name>A0ABU0ASU8_9FIRM</name>
<gene>
    <name evidence="2" type="ORF">J2S72_000352</name>
</gene>
<dbReference type="GO" id="GO:0004619">
    <property type="term" value="F:phosphoglycerate mutase activity"/>
    <property type="evidence" value="ECO:0007669"/>
    <property type="project" value="UniProtKB-EC"/>
</dbReference>
<sequence>MKIYLTRHSETKWNVKKINQGILDSQLTEDGIKMAKDLSLIKSNFNKVFSSDLQRAITSAKIIAPESEIIKTKLLREIDVGSWSGKNLERIKIEDKDLYEKYFYNPGQYQRKDGESLWDLMERVKNFFEEFIIGKSYEDVLIVTHGVTLCGILNYIEGIDVNNFWDNRVRRNASYNIIDYKNGEFNIIKKAPKNNRSTI</sequence>
<dbReference type="Proteomes" id="UP001236559">
    <property type="component" value="Unassembled WGS sequence"/>
</dbReference>
<dbReference type="EC" id="5.4.2.12" evidence="2"/>
<dbReference type="RefSeq" id="WP_307494881.1">
    <property type="nucleotide sequence ID" value="NZ_JAUSTN010000002.1"/>
</dbReference>
<dbReference type="EMBL" id="JAUSTN010000002">
    <property type="protein sequence ID" value="MDQ0274344.1"/>
    <property type="molecule type" value="Genomic_DNA"/>
</dbReference>
<proteinExistence type="predicted"/>
<evidence type="ECO:0000313" key="3">
    <source>
        <dbReference type="Proteomes" id="UP001236559"/>
    </source>
</evidence>
<protein>
    <submittedName>
        <fullName evidence="2">Phosphoglycerate mutase</fullName>
        <ecNumber evidence="2">5.4.2.12</ecNumber>
    </submittedName>
</protein>
<dbReference type="SMART" id="SM00855">
    <property type="entry name" value="PGAM"/>
    <property type="match status" value="1"/>
</dbReference>
<comment type="caution">
    <text evidence="2">The sequence shown here is derived from an EMBL/GenBank/DDBJ whole genome shotgun (WGS) entry which is preliminary data.</text>
</comment>
<dbReference type="Pfam" id="PF00300">
    <property type="entry name" value="His_Phos_1"/>
    <property type="match status" value="1"/>
</dbReference>
<organism evidence="2 3">
    <name type="scientific">Peptoniphilus koenoeneniae</name>
    <dbReference type="NCBI Taxonomy" id="507751"/>
    <lineage>
        <taxon>Bacteria</taxon>
        <taxon>Bacillati</taxon>
        <taxon>Bacillota</taxon>
        <taxon>Tissierellia</taxon>
        <taxon>Tissierellales</taxon>
        <taxon>Peptoniphilaceae</taxon>
        <taxon>Peptoniphilus</taxon>
    </lineage>
</organism>
<dbReference type="InterPro" id="IPR013078">
    <property type="entry name" value="His_Pase_superF_clade-1"/>
</dbReference>
<evidence type="ECO:0000256" key="1">
    <source>
        <dbReference type="ARBA" id="ARBA00022801"/>
    </source>
</evidence>
<dbReference type="Gene3D" id="3.40.50.1240">
    <property type="entry name" value="Phosphoglycerate mutase-like"/>
    <property type="match status" value="1"/>
</dbReference>
<dbReference type="PIRSF" id="PIRSF000709">
    <property type="entry name" value="6PFK_2-Ptase"/>
    <property type="match status" value="1"/>
</dbReference>
<keyword evidence="2" id="KW-0413">Isomerase</keyword>
<dbReference type="PANTHER" id="PTHR46517:SF1">
    <property type="entry name" value="FRUCTOSE-2,6-BISPHOSPHATASE TIGAR"/>
    <property type="match status" value="1"/>
</dbReference>
<keyword evidence="3" id="KW-1185">Reference proteome</keyword>
<accession>A0ABU0ASU8</accession>
<dbReference type="InterPro" id="IPR051695">
    <property type="entry name" value="Phosphoglycerate_Mutase"/>
</dbReference>
<dbReference type="PANTHER" id="PTHR46517">
    <property type="entry name" value="FRUCTOSE-2,6-BISPHOSPHATASE TIGAR"/>
    <property type="match status" value="1"/>
</dbReference>
<dbReference type="CDD" id="cd07067">
    <property type="entry name" value="HP_PGM_like"/>
    <property type="match status" value="1"/>
</dbReference>
<evidence type="ECO:0000313" key="2">
    <source>
        <dbReference type="EMBL" id="MDQ0274344.1"/>
    </source>
</evidence>